<evidence type="ECO:0000313" key="2">
    <source>
        <dbReference type="EMBL" id="CDW31001.1"/>
    </source>
</evidence>
<proteinExistence type="predicted"/>
<feature type="transmembrane region" description="Helical" evidence="1">
    <location>
        <begin position="33"/>
        <end position="49"/>
    </location>
</feature>
<dbReference type="AlphaFoldDB" id="A0A0K2U042"/>
<organism evidence="2">
    <name type="scientific">Lepeophtheirus salmonis</name>
    <name type="common">Salmon louse</name>
    <name type="synonym">Caligus salmonis</name>
    <dbReference type="NCBI Taxonomy" id="72036"/>
    <lineage>
        <taxon>Eukaryota</taxon>
        <taxon>Metazoa</taxon>
        <taxon>Ecdysozoa</taxon>
        <taxon>Arthropoda</taxon>
        <taxon>Crustacea</taxon>
        <taxon>Multicrustacea</taxon>
        <taxon>Hexanauplia</taxon>
        <taxon>Copepoda</taxon>
        <taxon>Siphonostomatoida</taxon>
        <taxon>Caligidae</taxon>
        <taxon>Lepeophtheirus</taxon>
    </lineage>
</organism>
<accession>A0A0K2U042</accession>
<reference evidence="2" key="1">
    <citation type="submission" date="2014-05" db="EMBL/GenBank/DDBJ databases">
        <authorList>
            <person name="Chronopoulou M."/>
        </authorList>
    </citation>
    <scope>NUCLEOTIDE SEQUENCE</scope>
    <source>
        <tissue evidence="2">Whole organism</tissue>
    </source>
</reference>
<dbReference type="EMBL" id="HACA01013640">
    <property type="protein sequence ID" value="CDW31001.1"/>
    <property type="molecule type" value="Transcribed_RNA"/>
</dbReference>
<name>A0A0K2U042_LEPSM</name>
<protein>
    <submittedName>
        <fullName evidence="2">Uncharacterized protein</fullName>
    </submittedName>
</protein>
<keyword evidence="1" id="KW-0472">Membrane</keyword>
<keyword evidence="1" id="KW-0812">Transmembrane</keyword>
<evidence type="ECO:0000256" key="1">
    <source>
        <dbReference type="SAM" id="Phobius"/>
    </source>
</evidence>
<sequence length="70" mass="7527">MVMDGSKFLSFFLAFPTVATLTATITTIANPTSNVFLVLIGIASAFFLTPNNSQHVSKIGECIEDEENEA</sequence>
<keyword evidence="1" id="KW-1133">Transmembrane helix</keyword>